<keyword evidence="6" id="KW-0999">Mitochondrion inner membrane</keyword>
<dbReference type="InterPro" id="IPR019401">
    <property type="entry name" value="Znf_CHCC"/>
</dbReference>
<evidence type="ECO:0000256" key="11">
    <source>
        <dbReference type="ARBA" id="ARBA00031922"/>
    </source>
</evidence>
<keyword evidence="7" id="KW-0809">Transit peptide</keyword>
<dbReference type="PANTHER" id="PTHR13156:SF0">
    <property type="entry name" value="NADH DEHYDROGENASE [UBIQUINONE] IRON-SULFUR PROTEIN 6, MITOCHONDRIAL"/>
    <property type="match status" value="1"/>
</dbReference>
<evidence type="ECO:0000256" key="2">
    <source>
        <dbReference type="ARBA" id="ARBA00004443"/>
    </source>
</evidence>
<protein>
    <recommendedName>
        <fullName evidence="12">Complex I-13kD-A</fullName>
    </recommendedName>
    <alternativeName>
        <fullName evidence="11">NADH-ubiquinone oxidoreductase 13 kDa-A subunit</fullName>
    </alternativeName>
</protein>
<evidence type="ECO:0000313" key="14">
    <source>
        <dbReference type="Proteomes" id="UP000095282"/>
    </source>
</evidence>
<evidence type="ECO:0000256" key="4">
    <source>
        <dbReference type="ARBA" id="ARBA00022448"/>
    </source>
</evidence>
<dbReference type="GO" id="GO:0005743">
    <property type="term" value="C:mitochondrial inner membrane"/>
    <property type="evidence" value="ECO:0007669"/>
    <property type="project" value="UniProtKB-SubCell"/>
</dbReference>
<evidence type="ECO:0000259" key="13">
    <source>
        <dbReference type="Pfam" id="PF10276"/>
    </source>
</evidence>
<evidence type="ECO:0000256" key="8">
    <source>
        <dbReference type="ARBA" id="ARBA00022982"/>
    </source>
</evidence>
<evidence type="ECO:0000256" key="1">
    <source>
        <dbReference type="ARBA" id="ARBA00003195"/>
    </source>
</evidence>
<dbReference type="STRING" id="1561998.A0A1I7UJH6"/>
<dbReference type="eggNOG" id="KOG3456">
    <property type="taxonomic scope" value="Eukaryota"/>
</dbReference>
<evidence type="ECO:0000256" key="9">
    <source>
        <dbReference type="ARBA" id="ARBA00023128"/>
    </source>
</evidence>
<proteinExistence type="inferred from homology"/>
<keyword evidence="5" id="KW-0679">Respiratory chain</keyword>
<keyword evidence="8" id="KW-0249">Electron transport</keyword>
<name>A0A1I7UJH6_9PELO</name>
<dbReference type="WBParaSite" id="Csp11.Scaffold629.g9950.t1">
    <property type="protein sequence ID" value="Csp11.Scaffold629.g9950.t1"/>
    <property type="gene ID" value="Csp11.Scaffold629.g9950"/>
</dbReference>
<keyword evidence="14" id="KW-1185">Reference proteome</keyword>
<comment type="subcellular location">
    <subcellularLocation>
        <location evidence="2">Mitochondrion inner membrane</location>
        <topology evidence="2">Peripheral membrane protein</topology>
        <orientation evidence="2">Matrix side</orientation>
    </subcellularLocation>
</comment>
<keyword evidence="4" id="KW-0813">Transport</keyword>
<dbReference type="Proteomes" id="UP000095282">
    <property type="component" value="Unplaced"/>
</dbReference>
<comment type="similarity">
    <text evidence="3">Belongs to the complex I NDUFS6 subunit family.</text>
</comment>
<comment type="function">
    <text evidence="1">Accessory subunit of the mitochondrial membrane respiratory chain NADH dehydrogenase (Complex I), that is believed not to be involved in catalysis. Complex I functions in the transfer of electrons from NADH to the respiratory chain. The immediate electron acceptor for the enzyme is believed to be ubiquinone.</text>
</comment>
<dbReference type="GO" id="GO:0006120">
    <property type="term" value="P:mitochondrial electron transport, NADH to ubiquinone"/>
    <property type="evidence" value="ECO:0007669"/>
    <property type="project" value="InterPro"/>
</dbReference>
<dbReference type="Gene3D" id="2.60.260.40">
    <property type="entry name" value="q5lls5 like domains"/>
    <property type="match status" value="1"/>
</dbReference>
<reference evidence="15" key="1">
    <citation type="submission" date="2016-11" db="UniProtKB">
        <authorList>
            <consortium name="WormBaseParasite"/>
        </authorList>
    </citation>
    <scope>IDENTIFICATION</scope>
</reference>
<organism evidence="14 15">
    <name type="scientific">Caenorhabditis tropicalis</name>
    <dbReference type="NCBI Taxonomy" id="1561998"/>
    <lineage>
        <taxon>Eukaryota</taxon>
        <taxon>Metazoa</taxon>
        <taxon>Ecdysozoa</taxon>
        <taxon>Nematoda</taxon>
        <taxon>Chromadorea</taxon>
        <taxon>Rhabditida</taxon>
        <taxon>Rhabditina</taxon>
        <taxon>Rhabditomorpha</taxon>
        <taxon>Rhabditoidea</taxon>
        <taxon>Rhabditidae</taxon>
        <taxon>Peloderinae</taxon>
        <taxon>Caenorhabditis</taxon>
    </lineage>
</organism>
<evidence type="ECO:0000256" key="10">
    <source>
        <dbReference type="ARBA" id="ARBA00023136"/>
    </source>
</evidence>
<evidence type="ECO:0000256" key="7">
    <source>
        <dbReference type="ARBA" id="ARBA00022946"/>
    </source>
</evidence>
<dbReference type="PIRSF" id="PIRSF016564">
    <property type="entry name" value="CI-13KD-A"/>
    <property type="match status" value="1"/>
</dbReference>
<dbReference type="FunFam" id="2.60.260.40:FF:000003">
    <property type="entry name" value="NADH dehydrogenase [ubiquinone] iron-sulfur protein 6, mitochondrial"/>
    <property type="match status" value="1"/>
</dbReference>
<evidence type="ECO:0000256" key="12">
    <source>
        <dbReference type="ARBA" id="ARBA00032774"/>
    </source>
</evidence>
<dbReference type="PANTHER" id="PTHR13156">
    <property type="entry name" value="NADH-UBIQUINONE OXIDOREDUCTASE 13 KD-A SUBUNIT"/>
    <property type="match status" value="1"/>
</dbReference>
<keyword evidence="9" id="KW-0496">Mitochondrion</keyword>
<dbReference type="Pfam" id="PF10276">
    <property type="entry name" value="zf-CHCC"/>
    <property type="match status" value="1"/>
</dbReference>
<sequence>MNRLLQSSVSRGTVVVRAASTTVTTKPPAPNQITKQNAEFDKVTHTGQAWDQSDYRLQRFDISKKSVNPNVAMHLIDQRPPEDCGDKRVVFCDGGHPALGHPKVYINLDKPGVHACGYCGNRFYNSHATKGEDMKIQHLNC</sequence>
<feature type="domain" description="Zinc finger CHCC-type" evidence="13">
    <location>
        <begin position="88"/>
        <end position="123"/>
    </location>
</feature>
<evidence type="ECO:0000256" key="5">
    <source>
        <dbReference type="ARBA" id="ARBA00022660"/>
    </source>
</evidence>
<evidence type="ECO:0000313" key="15">
    <source>
        <dbReference type="WBParaSite" id="Csp11.Scaffold629.g9950.t1"/>
    </source>
</evidence>
<dbReference type="AlphaFoldDB" id="A0A1I7UJH6"/>
<accession>A0A1I7UJH6</accession>
<evidence type="ECO:0000256" key="6">
    <source>
        <dbReference type="ARBA" id="ARBA00022792"/>
    </source>
</evidence>
<keyword evidence="10" id="KW-0472">Membrane</keyword>
<dbReference type="InterPro" id="IPR016668">
    <property type="entry name" value="NDUFS6"/>
</dbReference>
<evidence type="ECO:0000256" key="3">
    <source>
        <dbReference type="ARBA" id="ARBA00007291"/>
    </source>
</evidence>